<evidence type="ECO:0000313" key="3">
    <source>
        <dbReference type="Proteomes" id="UP000299102"/>
    </source>
</evidence>
<proteinExistence type="predicted"/>
<accession>A0A4C1T1Q6</accession>
<protein>
    <submittedName>
        <fullName evidence="2">Uncharacterized protein</fullName>
    </submittedName>
</protein>
<gene>
    <name evidence="2" type="ORF">EVAR_77107_1</name>
</gene>
<reference evidence="2 3" key="1">
    <citation type="journal article" date="2019" name="Commun. Biol.">
        <title>The bagworm genome reveals a unique fibroin gene that provides high tensile strength.</title>
        <authorList>
            <person name="Kono N."/>
            <person name="Nakamura H."/>
            <person name="Ohtoshi R."/>
            <person name="Tomita M."/>
            <person name="Numata K."/>
            <person name="Arakawa K."/>
        </authorList>
    </citation>
    <scope>NUCLEOTIDE SEQUENCE [LARGE SCALE GENOMIC DNA]</scope>
</reference>
<sequence length="216" mass="24761">MREIRTATVDQYAQIELLDQIDKQNGYCRQKQIILRLSLDRSHFQVIKRISLTVNRQRFTNDTVILDVIALVLVLNSPARIGGGSRRATQNGFLGRTLTELQLDADSAARPARRGAVQLFLGFARRLNSFFNNSVEADRRWRHRHSLPSMRMRTGRAHICTRRDALRVPMRKSRNRRRHARRRGSSRGGLAPEACPPAYRDVADFCPGNEGIRSNM</sequence>
<comment type="caution">
    <text evidence="2">The sequence shown here is derived from an EMBL/GenBank/DDBJ whole genome shotgun (WGS) entry which is preliminary data.</text>
</comment>
<feature type="compositionally biased region" description="Basic residues" evidence="1">
    <location>
        <begin position="171"/>
        <end position="185"/>
    </location>
</feature>
<dbReference type="AlphaFoldDB" id="A0A4C1T1Q6"/>
<organism evidence="2 3">
    <name type="scientific">Eumeta variegata</name>
    <name type="common">Bagworm moth</name>
    <name type="synonym">Eumeta japonica</name>
    <dbReference type="NCBI Taxonomy" id="151549"/>
    <lineage>
        <taxon>Eukaryota</taxon>
        <taxon>Metazoa</taxon>
        <taxon>Ecdysozoa</taxon>
        <taxon>Arthropoda</taxon>
        <taxon>Hexapoda</taxon>
        <taxon>Insecta</taxon>
        <taxon>Pterygota</taxon>
        <taxon>Neoptera</taxon>
        <taxon>Endopterygota</taxon>
        <taxon>Lepidoptera</taxon>
        <taxon>Glossata</taxon>
        <taxon>Ditrysia</taxon>
        <taxon>Tineoidea</taxon>
        <taxon>Psychidae</taxon>
        <taxon>Oiketicinae</taxon>
        <taxon>Eumeta</taxon>
    </lineage>
</organism>
<feature type="region of interest" description="Disordered" evidence="1">
    <location>
        <begin position="171"/>
        <end position="195"/>
    </location>
</feature>
<dbReference type="EMBL" id="BGZK01000031">
    <property type="protein sequence ID" value="GBP08399.1"/>
    <property type="molecule type" value="Genomic_DNA"/>
</dbReference>
<name>A0A4C1T1Q6_EUMVA</name>
<evidence type="ECO:0000313" key="2">
    <source>
        <dbReference type="EMBL" id="GBP08399.1"/>
    </source>
</evidence>
<evidence type="ECO:0000256" key="1">
    <source>
        <dbReference type="SAM" id="MobiDB-lite"/>
    </source>
</evidence>
<dbReference type="Proteomes" id="UP000299102">
    <property type="component" value="Unassembled WGS sequence"/>
</dbReference>
<keyword evidence="3" id="KW-1185">Reference proteome</keyword>